<evidence type="ECO:0000313" key="2">
    <source>
        <dbReference type="EMBL" id="VDD76991.1"/>
    </source>
</evidence>
<reference evidence="4" key="1">
    <citation type="submission" date="2017-02" db="UniProtKB">
        <authorList>
            <consortium name="WormBaseParasite"/>
        </authorList>
    </citation>
    <scope>IDENTIFICATION</scope>
</reference>
<reference evidence="2 3" key="2">
    <citation type="submission" date="2018-10" db="EMBL/GenBank/DDBJ databases">
        <authorList>
            <consortium name="Pathogen Informatics"/>
        </authorList>
    </citation>
    <scope>NUCLEOTIDE SEQUENCE [LARGE SCALE GENOMIC DNA]</scope>
</reference>
<gene>
    <name evidence="2" type="ORF">MCOS_LOCUS2994</name>
</gene>
<evidence type="ECO:0000313" key="4">
    <source>
        <dbReference type="WBParaSite" id="MCOS_0000299301-mRNA-1"/>
    </source>
</evidence>
<proteinExistence type="predicted"/>
<feature type="compositionally biased region" description="Polar residues" evidence="1">
    <location>
        <begin position="12"/>
        <end position="24"/>
    </location>
</feature>
<feature type="region of interest" description="Disordered" evidence="1">
    <location>
        <begin position="1"/>
        <end position="31"/>
    </location>
</feature>
<dbReference type="WBParaSite" id="MCOS_0000299301-mRNA-1">
    <property type="protein sequence ID" value="MCOS_0000299301-mRNA-1"/>
    <property type="gene ID" value="MCOS_0000299301"/>
</dbReference>
<sequence>MSSVYGPAYMTPNASSNTGKGATTSDDEVNVADGTMSDHRFFLGGDHGVSLLQPAVHTGLGPRLPNSSRDRLVQMQPPEMPQFL</sequence>
<protein>
    <submittedName>
        <fullName evidence="2 4">Uncharacterized protein</fullName>
    </submittedName>
</protein>
<keyword evidence="3" id="KW-1185">Reference proteome</keyword>
<organism evidence="4">
    <name type="scientific">Mesocestoides corti</name>
    <name type="common">Flatworm</name>
    <dbReference type="NCBI Taxonomy" id="53468"/>
    <lineage>
        <taxon>Eukaryota</taxon>
        <taxon>Metazoa</taxon>
        <taxon>Spiralia</taxon>
        <taxon>Lophotrochozoa</taxon>
        <taxon>Platyhelminthes</taxon>
        <taxon>Cestoda</taxon>
        <taxon>Eucestoda</taxon>
        <taxon>Cyclophyllidea</taxon>
        <taxon>Mesocestoididae</taxon>
        <taxon>Mesocestoides</taxon>
    </lineage>
</organism>
<evidence type="ECO:0000256" key="1">
    <source>
        <dbReference type="SAM" id="MobiDB-lite"/>
    </source>
</evidence>
<dbReference type="EMBL" id="UXSR01000584">
    <property type="protein sequence ID" value="VDD76991.1"/>
    <property type="molecule type" value="Genomic_DNA"/>
</dbReference>
<dbReference type="AlphaFoldDB" id="A0A0R3U815"/>
<evidence type="ECO:0000313" key="3">
    <source>
        <dbReference type="Proteomes" id="UP000267029"/>
    </source>
</evidence>
<dbReference type="Proteomes" id="UP000267029">
    <property type="component" value="Unassembled WGS sequence"/>
</dbReference>
<accession>A0A0R3U815</accession>
<name>A0A0R3U815_MESCO</name>